<accession>A0AAW1T1C8</accession>
<gene>
    <name evidence="2" type="ORF">WJX84_011774</name>
</gene>
<sequence>MDLLSYSSTVSAAVQLVLKGCIHFTSFQFRPYFGIKDFRITQCGRPAEPVFQSSRILLTSSLWDIILGRQFHVVIEGAEVNCLMNDSGLLHIVRLLQDIGYMQETVASDSKRPDFVIGGERVEVTQYEVAKPTFRADVRVLTAHLVIADGTILLPSDAAAVLGAQAAFFVAIGAANIRRHADDVEGEYDCSWLTCPPMPPAASTIGKLGFPMLGEVKSDGLQATLRCWRTRNGLLLQEPVKARLRLTEALTTCCLAKITPMLQYVAKIKDARDIVCELTPLDMQWPCETIALRFEPMRLFLHCRKLLKSLLHVVSRDQVELIKAGVLEAWTSGVEAQWWREGFIESHRIDIVVGMDLQNKRRMHCAMWGRVSTAHDNAMDMTLGLPADTLAVYGIKDLPKEFMLDIKVSGTAQNPHVDWPRAVGQLGKLYAHRMLDQAHPLFQMLNPFKRNSSSAQQQQQQMAHGKPPSADPLSDSPKHSDVVMDLRPPPPTLPLPWDAFQETEPADKPQGRAP</sequence>
<evidence type="ECO:0000313" key="2">
    <source>
        <dbReference type="EMBL" id="KAK9862472.1"/>
    </source>
</evidence>
<dbReference type="EMBL" id="JALJOV010000602">
    <property type="protein sequence ID" value="KAK9862472.1"/>
    <property type="molecule type" value="Genomic_DNA"/>
</dbReference>
<name>A0AAW1T1C8_9CHLO</name>
<reference evidence="2 3" key="1">
    <citation type="journal article" date="2024" name="Nat. Commun.">
        <title>Phylogenomics reveals the evolutionary origins of lichenization in chlorophyte algae.</title>
        <authorList>
            <person name="Puginier C."/>
            <person name="Libourel C."/>
            <person name="Otte J."/>
            <person name="Skaloud P."/>
            <person name="Haon M."/>
            <person name="Grisel S."/>
            <person name="Petersen M."/>
            <person name="Berrin J.G."/>
            <person name="Delaux P.M."/>
            <person name="Dal Grande F."/>
            <person name="Keller J."/>
        </authorList>
    </citation>
    <scope>NUCLEOTIDE SEQUENCE [LARGE SCALE GENOMIC DNA]</scope>
    <source>
        <strain evidence="2 3">SAG 2523</strain>
    </source>
</reference>
<evidence type="ECO:0000313" key="3">
    <source>
        <dbReference type="Proteomes" id="UP001485043"/>
    </source>
</evidence>
<dbReference type="AlphaFoldDB" id="A0AAW1T1C8"/>
<protein>
    <submittedName>
        <fullName evidence="2">Uncharacterized protein</fullName>
    </submittedName>
</protein>
<evidence type="ECO:0000256" key="1">
    <source>
        <dbReference type="SAM" id="MobiDB-lite"/>
    </source>
</evidence>
<comment type="caution">
    <text evidence="2">The sequence shown here is derived from an EMBL/GenBank/DDBJ whole genome shotgun (WGS) entry which is preliminary data.</text>
</comment>
<dbReference type="Proteomes" id="UP001485043">
    <property type="component" value="Unassembled WGS sequence"/>
</dbReference>
<feature type="compositionally biased region" description="Basic and acidic residues" evidence="1">
    <location>
        <begin position="505"/>
        <end position="514"/>
    </location>
</feature>
<feature type="region of interest" description="Disordered" evidence="1">
    <location>
        <begin position="450"/>
        <end position="514"/>
    </location>
</feature>
<organism evidence="2 3">
    <name type="scientific">Apatococcus fuscideae</name>
    <dbReference type="NCBI Taxonomy" id="2026836"/>
    <lineage>
        <taxon>Eukaryota</taxon>
        <taxon>Viridiplantae</taxon>
        <taxon>Chlorophyta</taxon>
        <taxon>core chlorophytes</taxon>
        <taxon>Trebouxiophyceae</taxon>
        <taxon>Chlorellales</taxon>
        <taxon>Chlorellaceae</taxon>
        <taxon>Apatococcus</taxon>
    </lineage>
</organism>
<proteinExistence type="predicted"/>
<keyword evidence="3" id="KW-1185">Reference proteome</keyword>